<sequence length="531" mass="60043">MSIRDSDADAISTTLRSRPRQRTVGRDPLSLDDVITVVNVNRAVSNADIYVVFPGTITVGREERAFHEEASKSHIQLMVDFKNQAMKECVRDAYSVQNPDDVARKGVPRAGSCAEFSLTFVKLLYAKCVLQREVDFRRAYGKTDSARNRRCDDGLSQPTSNNTLVCIPIGEGTSRNLDEQFAEVASEDMLEETALVDIIGWIQRGRWDLDNALMELCRSRDEVMSQDLQHEVESLTLQVNAMRLQLENAVGDVKRGRREVEEKRAALETEIAEGERTTEELNRANDDLALVKVELHASLEELSRLKGPVTVSNDLAILTVELAAEQERLKLSEATFAETREQVQDLGSQKSAWELSLTLMGERVQKVEMKYKQAAESLRKARDSRNGRCVVDFATLTDTERSPAVLRQKFHALKRADLEVQRAVVEMNATAEGIAWKFRMKHFNLKNMQGDNLKIIVYRGKKAMWPQKEQERWNQGGEASLTTFPGWIPLSEAEGGTPNLPVMWHRAQCYVCHNYFGPEGGYARIRFTFPA</sequence>
<keyword evidence="1" id="KW-0175">Coiled coil</keyword>
<comment type="caution">
    <text evidence="3">The sequence shown here is derived from an EMBL/GenBank/DDBJ whole genome shotgun (WGS) entry which is preliminary data.</text>
</comment>
<feature type="coiled-coil region" evidence="1">
    <location>
        <begin position="322"/>
        <end position="384"/>
    </location>
</feature>
<organism evidence="3 4">
    <name type="scientific">Riccia sorocarpa</name>
    <dbReference type="NCBI Taxonomy" id="122646"/>
    <lineage>
        <taxon>Eukaryota</taxon>
        <taxon>Viridiplantae</taxon>
        <taxon>Streptophyta</taxon>
        <taxon>Embryophyta</taxon>
        <taxon>Marchantiophyta</taxon>
        <taxon>Marchantiopsida</taxon>
        <taxon>Marchantiidae</taxon>
        <taxon>Marchantiales</taxon>
        <taxon>Ricciaceae</taxon>
        <taxon>Riccia</taxon>
    </lineage>
</organism>
<protein>
    <submittedName>
        <fullName evidence="3">Uncharacterized protein</fullName>
    </submittedName>
</protein>
<reference evidence="3 4" key="1">
    <citation type="submission" date="2024-09" db="EMBL/GenBank/DDBJ databases">
        <title>Chromosome-scale assembly of Riccia sorocarpa.</title>
        <authorList>
            <person name="Paukszto L."/>
        </authorList>
    </citation>
    <scope>NUCLEOTIDE SEQUENCE [LARGE SCALE GENOMIC DNA]</scope>
    <source>
        <strain evidence="3">LP-2024</strain>
        <tissue evidence="3">Aerial parts of the thallus</tissue>
    </source>
</reference>
<evidence type="ECO:0000313" key="4">
    <source>
        <dbReference type="Proteomes" id="UP001633002"/>
    </source>
</evidence>
<evidence type="ECO:0000256" key="2">
    <source>
        <dbReference type="SAM" id="MobiDB-lite"/>
    </source>
</evidence>
<accession>A0ABD3H6Y6</accession>
<proteinExistence type="predicted"/>
<gene>
    <name evidence="3" type="ORF">R1sor_003878</name>
</gene>
<dbReference type="Proteomes" id="UP001633002">
    <property type="component" value="Unassembled WGS sequence"/>
</dbReference>
<dbReference type="AlphaFoldDB" id="A0ABD3H6Y6"/>
<feature type="coiled-coil region" evidence="1">
    <location>
        <begin position="225"/>
        <end position="284"/>
    </location>
</feature>
<dbReference type="EMBL" id="JBJQOH010000006">
    <property type="protein sequence ID" value="KAL3685856.1"/>
    <property type="molecule type" value="Genomic_DNA"/>
</dbReference>
<keyword evidence="4" id="KW-1185">Reference proteome</keyword>
<evidence type="ECO:0000256" key="1">
    <source>
        <dbReference type="SAM" id="Coils"/>
    </source>
</evidence>
<name>A0ABD3H6Y6_9MARC</name>
<feature type="region of interest" description="Disordered" evidence="2">
    <location>
        <begin position="1"/>
        <end position="24"/>
    </location>
</feature>
<evidence type="ECO:0000313" key="3">
    <source>
        <dbReference type="EMBL" id="KAL3685856.1"/>
    </source>
</evidence>